<evidence type="ECO:0000256" key="1">
    <source>
        <dbReference type="SAM" id="Phobius"/>
    </source>
</evidence>
<feature type="domain" description="YdbS-like PH" evidence="2">
    <location>
        <begin position="252"/>
        <end position="329"/>
    </location>
</feature>
<dbReference type="PATRIC" id="fig|46224.3.peg.2625"/>
<dbReference type="InterPro" id="IPR005182">
    <property type="entry name" value="YdbS-like_PH"/>
</dbReference>
<evidence type="ECO:0000259" key="2">
    <source>
        <dbReference type="Pfam" id="PF03703"/>
    </source>
</evidence>
<keyword evidence="4" id="KW-1185">Reference proteome</keyword>
<feature type="transmembrane region" description="Helical" evidence="1">
    <location>
        <begin position="225"/>
        <end position="250"/>
    </location>
</feature>
<dbReference type="RefSeq" id="WP_066236204.1">
    <property type="nucleotide sequence ID" value="NZ_LQYN01000174.1"/>
</dbReference>
<reference evidence="3 4" key="1">
    <citation type="submission" date="2016-01" db="EMBL/GenBank/DDBJ databases">
        <title>Genome Sequences of Twelve Sporeforming Bacillus Species Isolated from Foods.</title>
        <authorList>
            <person name="Berendsen E.M."/>
            <person name="Wells-Bennik M.H."/>
            <person name="Krawcyk A.O."/>
            <person name="De Jong A."/>
            <person name="Holsappel S."/>
            <person name="Eijlander R.T."/>
            <person name="Kuipers O.P."/>
        </authorList>
    </citation>
    <scope>NUCLEOTIDE SEQUENCE [LARGE SCALE GENOMIC DNA]</scope>
    <source>
        <strain evidence="3 4">B4102</strain>
    </source>
</reference>
<keyword evidence="1" id="KW-0472">Membrane</keyword>
<protein>
    <recommendedName>
        <fullName evidence="2">YdbS-like PH domain-containing protein</fullName>
    </recommendedName>
</protein>
<dbReference type="PANTHER" id="PTHR34473:SF2">
    <property type="entry name" value="UPF0699 TRANSMEMBRANE PROTEIN YDBT"/>
    <property type="match status" value="1"/>
</dbReference>
<dbReference type="Proteomes" id="UP000075666">
    <property type="component" value="Unassembled WGS sequence"/>
</dbReference>
<dbReference type="OrthoDB" id="2195155at2"/>
<keyword evidence="1" id="KW-1133">Transmembrane helix</keyword>
<dbReference type="InterPro" id="IPR014529">
    <property type="entry name" value="UCP026631"/>
</dbReference>
<comment type="caution">
    <text evidence="3">The sequence shown here is derived from an EMBL/GenBank/DDBJ whole genome shotgun (WGS) entry which is preliminary data.</text>
</comment>
<name>A0A150KJZ6_9BACI</name>
<dbReference type="Pfam" id="PF03703">
    <property type="entry name" value="bPH_2"/>
    <property type="match status" value="3"/>
</dbReference>
<feature type="transmembrane region" description="Helical" evidence="1">
    <location>
        <begin position="42"/>
        <end position="64"/>
    </location>
</feature>
<dbReference type="STRING" id="46224.B4102_4267"/>
<dbReference type="PIRSF" id="PIRSF026631">
    <property type="entry name" value="UCP026631"/>
    <property type="match status" value="1"/>
</dbReference>
<feature type="transmembrane region" description="Helical" evidence="1">
    <location>
        <begin position="20"/>
        <end position="36"/>
    </location>
</feature>
<gene>
    <name evidence="3" type="ORF">B4102_4267</name>
</gene>
<sequence length="481" mass="54997">MSNYKRLHPITAISNFLKELKQLIAPIIIFLFIGRGGQKESIWEYTPMFFMMLMILIVLISGIVKWRRFTYRLEEGELRIEYGLLVKKKRYIPFERIQSLDLSEGILHRPFGLVKVKIETAGSNVPEAEAELTAIKKSEADEIQQIISEAKKSSVKIETNDVTFDVEQSNEIIYQISNKEMFIMASTSGGAGVIVSALLAFISQFNEMIPYEKIFKELSHLVESGVFLIIFLIVLILLVAWIGSIVVTLIKYNGFTTKLSDGNFIITRGLLERRQTTIPLHRIQAVRITENPLRQLWGYASVFIESAGGSVADKESMNVVLIPIVKKSKIPSILGDVLTDYNFHTSFHKAPSRAKNRYIIREILKVLPISAGLAIAFWPIGLLSIILLAFFAVFGLLRYRAAGWRVEQDQLSLRYRGLLKHTIFMRRNRIQSMMVKQSWFQRKLQLASIFSTVKSSGTGKTSKVYHLELSDVNTIYQWYRK</sequence>
<dbReference type="PANTHER" id="PTHR34473">
    <property type="entry name" value="UPF0699 TRANSMEMBRANE PROTEIN YDBS"/>
    <property type="match status" value="1"/>
</dbReference>
<feature type="transmembrane region" description="Helical" evidence="1">
    <location>
        <begin position="366"/>
        <end position="397"/>
    </location>
</feature>
<feature type="transmembrane region" description="Helical" evidence="1">
    <location>
        <begin position="182"/>
        <end position="205"/>
    </location>
</feature>
<feature type="domain" description="YdbS-like PH" evidence="2">
    <location>
        <begin position="399"/>
        <end position="479"/>
    </location>
</feature>
<keyword evidence="1" id="KW-0812">Transmembrane</keyword>
<dbReference type="EMBL" id="LQYN01000174">
    <property type="protein sequence ID" value="KYC83947.1"/>
    <property type="molecule type" value="Genomic_DNA"/>
</dbReference>
<accession>A0A150KJZ6</accession>
<organism evidence="3 4">
    <name type="scientific">Heyndrickxia sporothermodurans</name>
    <dbReference type="NCBI Taxonomy" id="46224"/>
    <lineage>
        <taxon>Bacteria</taxon>
        <taxon>Bacillati</taxon>
        <taxon>Bacillota</taxon>
        <taxon>Bacilli</taxon>
        <taxon>Bacillales</taxon>
        <taxon>Bacillaceae</taxon>
        <taxon>Heyndrickxia</taxon>
    </lineage>
</organism>
<dbReference type="AlphaFoldDB" id="A0A150KJZ6"/>
<evidence type="ECO:0000313" key="3">
    <source>
        <dbReference type="EMBL" id="KYC83947.1"/>
    </source>
</evidence>
<feature type="domain" description="YdbS-like PH" evidence="2">
    <location>
        <begin position="66"/>
        <end position="147"/>
    </location>
</feature>
<proteinExistence type="predicted"/>
<evidence type="ECO:0000313" key="4">
    <source>
        <dbReference type="Proteomes" id="UP000075666"/>
    </source>
</evidence>